<dbReference type="Pfam" id="PF01739">
    <property type="entry name" value="CheR"/>
    <property type="match status" value="1"/>
</dbReference>
<feature type="domain" description="CheR-type methyltransferase" evidence="1">
    <location>
        <begin position="17"/>
        <end position="291"/>
    </location>
</feature>
<dbReference type="GO" id="GO:0032259">
    <property type="term" value="P:methylation"/>
    <property type="evidence" value="ECO:0007669"/>
    <property type="project" value="UniProtKB-KW"/>
</dbReference>
<sequence>MDAVCANFNDRNQIASALEKNDELEMIEIKLLLEGIYRLYGYDYRNYNYASIRRRILLRMNAEQLDTISALQNKVLHDHDCLKRLLSNMVISVTEMYRDPDVFALFRSKLVPWLRTLPAIRIWHAGCSTGEEVYSIAMLLHEEGLYEKTRIYATDIHEEALQIAESATYPLKNMQIYTKNYQQSGGINAFSQYYKAGKDHVTFHDFLKDNIIFAEHNLVTDGSFNEFHVIFCRNVLIYFNNELQDRVHHLFYNSLGKNGFLILGQNESISFSKHQASYEQLDPSARIYRKIR</sequence>
<protein>
    <submittedName>
        <fullName evidence="2">Chemotaxis protein methyltransferase CheR</fullName>
        <ecNumber evidence="2">2.1.1.80</ecNumber>
    </submittedName>
</protein>
<gene>
    <name evidence="2" type="ORF">J2Z66_000572</name>
</gene>
<dbReference type="InterPro" id="IPR000780">
    <property type="entry name" value="CheR_MeTrfase"/>
</dbReference>
<accession>A0ABS4IN21</accession>
<evidence type="ECO:0000313" key="3">
    <source>
        <dbReference type="Proteomes" id="UP001519287"/>
    </source>
</evidence>
<dbReference type="InterPro" id="IPR022642">
    <property type="entry name" value="CheR_C"/>
</dbReference>
<dbReference type="PROSITE" id="PS50123">
    <property type="entry name" value="CHER"/>
    <property type="match status" value="1"/>
</dbReference>
<dbReference type="Proteomes" id="UP001519287">
    <property type="component" value="Unassembled WGS sequence"/>
</dbReference>
<proteinExistence type="predicted"/>
<dbReference type="PANTHER" id="PTHR24422:SF8">
    <property type="entry name" value="CHEMOTAXIS PROTEIN"/>
    <property type="match status" value="1"/>
</dbReference>
<keyword evidence="2" id="KW-0489">Methyltransferase</keyword>
<dbReference type="InterPro" id="IPR029063">
    <property type="entry name" value="SAM-dependent_MTases_sf"/>
</dbReference>
<dbReference type="SMART" id="SM00138">
    <property type="entry name" value="MeTrc"/>
    <property type="match status" value="1"/>
</dbReference>
<name>A0ABS4IN21_9BACL</name>
<dbReference type="PRINTS" id="PR00996">
    <property type="entry name" value="CHERMTFRASE"/>
</dbReference>
<dbReference type="SUPFAM" id="SSF53335">
    <property type="entry name" value="S-adenosyl-L-methionine-dependent methyltransferases"/>
    <property type="match status" value="1"/>
</dbReference>
<dbReference type="EC" id="2.1.1.80" evidence="2"/>
<dbReference type="EMBL" id="JAGGLB010000002">
    <property type="protein sequence ID" value="MBP1988977.1"/>
    <property type="molecule type" value="Genomic_DNA"/>
</dbReference>
<keyword evidence="2" id="KW-0808">Transferase</keyword>
<dbReference type="GO" id="GO:0008983">
    <property type="term" value="F:protein-glutamate O-methyltransferase activity"/>
    <property type="evidence" value="ECO:0007669"/>
    <property type="project" value="UniProtKB-EC"/>
</dbReference>
<dbReference type="PANTHER" id="PTHR24422">
    <property type="entry name" value="CHEMOTAXIS PROTEIN METHYLTRANSFERASE"/>
    <property type="match status" value="1"/>
</dbReference>
<dbReference type="SUPFAM" id="SSF47757">
    <property type="entry name" value="Chemotaxis receptor methyltransferase CheR, N-terminal domain"/>
    <property type="match status" value="1"/>
</dbReference>
<dbReference type="InterPro" id="IPR050903">
    <property type="entry name" value="Bact_Chemotaxis_MeTrfase"/>
</dbReference>
<dbReference type="InterPro" id="IPR022641">
    <property type="entry name" value="CheR_N"/>
</dbReference>
<dbReference type="Gene3D" id="3.40.50.150">
    <property type="entry name" value="Vaccinia Virus protein VP39"/>
    <property type="match status" value="1"/>
</dbReference>
<organism evidence="2 3">
    <name type="scientific">Paenibacillus eucommiae</name>
    <dbReference type="NCBI Taxonomy" id="1355755"/>
    <lineage>
        <taxon>Bacteria</taxon>
        <taxon>Bacillati</taxon>
        <taxon>Bacillota</taxon>
        <taxon>Bacilli</taxon>
        <taxon>Bacillales</taxon>
        <taxon>Paenibacillaceae</taxon>
        <taxon>Paenibacillus</taxon>
    </lineage>
</organism>
<reference evidence="2 3" key="1">
    <citation type="submission" date="2021-03" db="EMBL/GenBank/DDBJ databases">
        <title>Genomic Encyclopedia of Type Strains, Phase IV (KMG-IV): sequencing the most valuable type-strain genomes for metagenomic binning, comparative biology and taxonomic classification.</title>
        <authorList>
            <person name="Goeker M."/>
        </authorList>
    </citation>
    <scope>NUCLEOTIDE SEQUENCE [LARGE SCALE GENOMIC DNA]</scope>
    <source>
        <strain evidence="2 3">DSM 26048</strain>
    </source>
</reference>
<comment type="caution">
    <text evidence="2">The sequence shown here is derived from an EMBL/GenBank/DDBJ whole genome shotgun (WGS) entry which is preliminary data.</text>
</comment>
<dbReference type="Pfam" id="PF03705">
    <property type="entry name" value="CheR_N"/>
    <property type="match status" value="1"/>
</dbReference>
<evidence type="ECO:0000313" key="2">
    <source>
        <dbReference type="EMBL" id="MBP1988977.1"/>
    </source>
</evidence>
<evidence type="ECO:0000259" key="1">
    <source>
        <dbReference type="PROSITE" id="PS50123"/>
    </source>
</evidence>
<keyword evidence="3" id="KW-1185">Reference proteome</keyword>